<dbReference type="AlphaFoldDB" id="A0A2P8E681"/>
<name>A0A2P8E681_9BACT</name>
<evidence type="ECO:0000313" key="2">
    <source>
        <dbReference type="Proteomes" id="UP000240708"/>
    </source>
</evidence>
<dbReference type="RefSeq" id="WP_106567024.1">
    <property type="nucleotide sequence ID" value="NZ_JAUVYL010000019.1"/>
</dbReference>
<organism evidence="1 2">
    <name type="scientific">Cecembia rubra</name>
    <dbReference type="NCBI Taxonomy" id="1485585"/>
    <lineage>
        <taxon>Bacteria</taxon>
        <taxon>Pseudomonadati</taxon>
        <taxon>Bacteroidota</taxon>
        <taxon>Cytophagia</taxon>
        <taxon>Cytophagales</taxon>
        <taxon>Cyclobacteriaceae</taxon>
        <taxon>Cecembia</taxon>
    </lineage>
</organism>
<dbReference type="OrthoDB" id="5287860at2"/>
<gene>
    <name evidence="1" type="ORF">CLV48_104158</name>
</gene>
<accession>A0A2P8E681</accession>
<dbReference type="EMBL" id="PYGF01000004">
    <property type="protein sequence ID" value="PSL04984.1"/>
    <property type="molecule type" value="Genomic_DNA"/>
</dbReference>
<sequence>MKLSISKNVHLVEPGDFEPTDHWYPRVLNSNIHPLVAYFLNLSHDQMVERYHRLHPSSDADAIMGILKYQPKYFRWAGTDLMHVTNHEGNRRLTVIETNSCPSGQKSMPLLDLNVEQGGYRRLIEETFKPLVNSVQEEGSLAVIYDKNPMENIGYAATIADIFGENVLLAKFEKNDQDPPAKFVENKLFIRNEKEEWTPIRAAFRYVTQEPWTRIPKNSKTLLLNPIEACLAGGRNKEVASRSYDVFNQQFRDKGIRIFTPDTYRNVSFQELPEYFEKLGGSMVIKVPDSNAGQGVYTVISENELAEAMNKVNENDVYLVQQLIHSNYSKGLDPEKAWYHVGTIPDNKGRSFAFDLRLMMHATASGIRPLAVYSRRSRFPLNQPLPENMNSWEVYGTNLSIKGEDGWTYADERLMLFDIRNFGQLGLGIDELIKGFVQSAMAVYAIDQNAIKTFGDIQSNL</sequence>
<keyword evidence="2" id="KW-1185">Reference proteome</keyword>
<comment type="caution">
    <text evidence="1">The sequence shown here is derived from an EMBL/GenBank/DDBJ whole genome shotgun (WGS) entry which is preliminary data.</text>
</comment>
<reference evidence="1 2" key="1">
    <citation type="submission" date="2018-03" db="EMBL/GenBank/DDBJ databases">
        <title>Genomic Encyclopedia of Archaeal and Bacterial Type Strains, Phase II (KMG-II): from individual species to whole genera.</title>
        <authorList>
            <person name="Goeker M."/>
        </authorList>
    </citation>
    <scope>NUCLEOTIDE SEQUENCE [LARGE SCALE GENOMIC DNA]</scope>
    <source>
        <strain evidence="1 2">DSM 28057</strain>
    </source>
</reference>
<evidence type="ECO:0000313" key="1">
    <source>
        <dbReference type="EMBL" id="PSL04984.1"/>
    </source>
</evidence>
<dbReference type="SUPFAM" id="SSF56059">
    <property type="entry name" value="Glutathione synthetase ATP-binding domain-like"/>
    <property type="match status" value="1"/>
</dbReference>
<dbReference type="Proteomes" id="UP000240708">
    <property type="component" value="Unassembled WGS sequence"/>
</dbReference>
<protein>
    <submittedName>
        <fullName evidence="1">Uncharacterized protein</fullName>
    </submittedName>
</protein>
<proteinExistence type="predicted"/>